<evidence type="ECO:0000313" key="1">
    <source>
        <dbReference type="EMBL" id="KRY44870.1"/>
    </source>
</evidence>
<name>A0A0V1C6H1_TRIPS</name>
<organism evidence="1 2">
    <name type="scientific">Trichinella pseudospiralis</name>
    <name type="common">Parasitic roundworm</name>
    <dbReference type="NCBI Taxonomy" id="6337"/>
    <lineage>
        <taxon>Eukaryota</taxon>
        <taxon>Metazoa</taxon>
        <taxon>Ecdysozoa</taxon>
        <taxon>Nematoda</taxon>
        <taxon>Enoplea</taxon>
        <taxon>Dorylaimia</taxon>
        <taxon>Trichinellida</taxon>
        <taxon>Trichinellidae</taxon>
        <taxon>Trichinella</taxon>
    </lineage>
</organism>
<reference evidence="1 2" key="1">
    <citation type="submission" date="2015-01" db="EMBL/GenBank/DDBJ databases">
        <title>Evolution of Trichinella species and genotypes.</title>
        <authorList>
            <person name="Korhonen P.K."/>
            <person name="Edoardo P."/>
            <person name="Giuseppe L.R."/>
            <person name="Gasser R.B."/>
        </authorList>
    </citation>
    <scope>NUCLEOTIDE SEQUENCE [LARGE SCALE GENOMIC DNA]</scope>
    <source>
        <strain evidence="1">ISS13</strain>
    </source>
</reference>
<gene>
    <name evidence="1" type="ORF">T4A_6744</name>
</gene>
<sequence>MYRCILRSDLLSTSLDNASCTDTEPIYGTNA</sequence>
<protein>
    <submittedName>
        <fullName evidence="1">Uncharacterized protein</fullName>
    </submittedName>
</protein>
<proteinExistence type="predicted"/>
<comment type="caution">
    <text evidence="1">The sequence shown here is derived from an EMBL/GenBank/DDBJ whole genome shotgun (WGS) entry which is preliminary data.</text>
</comment>
<accession>A0A0V1C6H1</accession>
<dbReference type="EMBL" id="JYDR01004218">
    <property type="protein sequence ID" value="KRY44870.1"/>
    <property type="molecule type" value="Genomic_DNA"/>
</dbReference>
<evidence type="ECO:0000313" key="2">
    <source>
        <dbReference type="Proteomes" id="UP000054632"/>
    </source>
</evidence>
<dbReference type="AlphaFoldDB" id="A0A0V1C6H1"/>
<dbReference type="Proteomes" id="UP000054632">
    <property type="component" value="Unassembled WGS sequence"/>
</dbReference>